<dbReference type="InterPro" id="IPR029058">
    <property type="entry name" value="AB_hydrolase_fold"/>
</dbReference>
<dbReference type="PANTHER" id="PTHR43194:SF2">
    <property type="entry name" value="PEROXISOMAL MEMBRANE PROTEIN LPX1"/>
    <property type="match status" value="1"/>
</dbReference>
<evidence type="ECO:0000313" key="3">
    <source>
        <dbReference type="Proteomes" id="UP000566813"/>
    </source>
</evidence>
<dbReference type="AlphaFoldDB" id="A0A7X1FUT3"/>
<name>A0A7X1FUT3_9SPHN</name>
<gene>
    <name evidence="2" type="ORF">H7F51_17765</name>
</gene>
<dbReference type="Proteomes" id="UP000566813">
    <property type="component" value="Unassembled WGS sequence"/>
</dbReference>
<proteinExistence type="predicted"/>
<dbReference type="Pfam" id="PF00561">
    <property type="entry name" value="Abhydrolase_1"/>
    <property type="match status" value="1"/>
</dbReference>
<keyword evidence="3" id="KW-1185">Reference proteome</keyword>
<protein>
    <submittedName>
        <fullName evidence="2">Alpha/beta fold hydrolase</fullName>
    </submittedName>
</protein>
<dbReference type="SUPFAM" id="SSF53474">
    <property type="entry name" value="alpha/beta-Hydrolases"/>
    <property type="match status" value="1"/>
</dbReference>
<dbReference type="InterPro" id="IPR050228">
    <property type="entry name" value="Carboxylesterase_BioH"/>
</dbReference>
<accession>A0A7X1FUT3</accession>
<dbReference type="GO" id="GO:0016787">
    <property type="term" value="F:hydrolase activity"/>
    <property type="evidence" value="ECO:0007669"/>
    <property type="project" value="UniProtKB-KW"/>
</dbReference>
<dbReference type="EMBL" id="JACLAW010000018">
    <property type="protein sequence ID" value="MBC2667370.1"/>
    <property type="molecule type" value="Genomic_DNA"/>
</dbReference>
<reference evidence="2 3" key="1">
    <citation type="submission" date="2020-08" db="EMBL/GenBank/DDBJ databases">
        <title>The genome sequence of type strain Novosphingobium flavum NBRC 111647.</title>
        <authorList>
            <person name="Liu Y."/>
        </authorList>
    </citation>
    <scope>NUCLEOTIDE SEQUENCE [LARGE SCALE GENOMIC DNA]</scope>
    <source>
        <strain evidence="2 3">NBRC 111647</strain>
    </source>
</reference>
<feature type="domain" description="AB hydrolase-1" evidence="1">
    <location>
        <begin position="6"/>
        <end position="92"/>
    </location>
</feature>
<comment type="caution">
    <text evidence="2">The sequence shown here is derived from an EMBL/GenBank/DDBJ whole genome shotgun (WGS) entry which is preliminary data.</text>
</comment>
<dbReference type="InterPro" id="IPR000073">
    <property type="entry name" value="AB_hydrolase_1"/>
</dbReference>
<keyword evidence="2" id="KW-0378">Hydrolase</keyword>
<sequence>MGAGRPVILLHGLFSNAEINWIKYGTAQKVAEAGFDVIMPDLRAHGQSARPQTAAAYPHDVLVQDLKAVLADLAISDYDLCGFSLGARTALRGVTQAGLEPGKLILCGMGLGGLQRWKQRTDFFLDVIERYGTIPRDDPAYFAQNFMKSTKVDLVSSKLLLQSFAGARIDDFSDATMPTLLICGTEDDDNGSPEELAEVLPNARYAPIPGTHMSSVTMRQLAEEIVAFLDE</sequence>
<evidence type="ECO:0000313" key="2">
    <source>
        <dbReference type="EMBL" id="MBC2667370.1"/>
    </source>
</evidence>
<dbReference type="Gene3D" id="3.40.50.1820">
    <property type="entry name" value="alpha/beta hydrolase"/>
    <property type="match status" value="1"/>
</dbReference>
<evidence type="ECO:0000259" key="1">
    <source>
        <dbReference type="Pfam" id="PF00561"/>
    </source>
</evidence>
<dbReference type="PANTHER" id="PTHR43194">
    <property type="entry name" value="HYDROLASE ALPHA/BETA FOLD FAMILY"/>
    <property type="match status" value="1"/>
</dbReference>
<organism evidence="2 3">
    <name type="scientific">Novosphingobium flavum</name>
    <dbReference type="NCBI Taxonomy" id="1778672"/>
    <lineage>
        <taxon>Bacteria</taxon>
        <taxon>Pseudomonadati</taxon>
        <taxon>Pseudomonadota</taxon>
        <taxon>Alphaproteobacteria</taxon>
        <taxon>Sphingomonadales</taxon>
        <taxon>Sphingomonadaceae</taxon>
        <taxon>Novosphingobium</taxon>
    </lineage>
</organism>